<keyword evidence="2" id="KW-1185">Reference proteome</keyword>
<reference evidence="2" key="1">
    <citation type="submission" date="2016-11" db="EMBL/GenBank/DDBJ databases">
        <authorList>
            <person name="Varghese N."/>
            <person name="Submissions S."/>
        </authorList>
    </citation>
    <scope>NUCLEOTIDE SEQUENCE [LARGE SCALE GENOMIC DNA]</scope>
    <source>
        <strain evidence="2">Sac-22</strain>
    </source>
</reference>
<dbReference type="STRING" id="551987.SAMN05192549_10667"/>
<dbReference type="RefSeq" id="WP_072785613.1">
    <property type="nucleotide sequence ID" value="NZ_FRCX01000006.1"/>
</dbReference>
<dbReference type="OrthoDB" id="5524449at2"/>
<dbReference type="AlphaFoldDB" id="A0A1M7Q1P9"/>
<dbReference type="CDD" id="cd06257">
    <property type="entry name" value="DnaJ"/>
    <property type="match status" value="1"/>
</dbReference>
<dbReference type="SUPFAM" id="SSF46565">
    <property type="entry name" value="Chaperone J-domain"/>
    <property type="match status" value="1"/>
</dbReference>
<accession>A0A1M7Q1P9</accession>
<sequence length="293" mass="32806">MLDAYERLGLAPGAETREIRKAYARELKKIDQEQDPQGFQELRWAYECALGDGAVTPPLPAPPPTKPPVLDISPQQHAQMAWALCQHRMADNAGLTTWELELQSALEDDAFINIESRHCFEGLVVEMLADGWQPGNETLFLAATLVFNWEASSNNLALFSDAGQLINLALKELRLLQGLPAQERDQLRLTMMRLQNSLPLTPDELDYHRMPLMLLHQAAPALMQITMETERYGYWLAESLNAPPPSPPASQSEPRRSVAMKSLIVLAMWMVFVFGIAYCSPHQQAPVIITPPP</sequence>
<evidence type="ECO:0000313" key="2">
    <source>
        <dbReference type="Proteomes" id="UP000184339"/>
    </source>
</evidence>
<dbReference type="Proteomes" id="UP000184339">
    <property type="component" value="Unassembled WGS sequence"/>
</dbReference>
<evidence type="ECO:0000313" key="1">
    <source>
        <dbReference type="EMBL" id="SHN23937.1"/>
    </source>
</evidence>
<protein>
    <submittedName>
        <fullName evidence="1">Protein TonB</fullName>
    </submittedName>
</protein>
<dbReference type="InterPro" id="IPR001623">
    <property type="entry name" value="DnaJ_domain"/>
</dbReference>
<name>A0A1M7Q1P9_9BURK</name>
<dbReference type="EMBL" id="FRCX01000006">
    <property type="protein sequence ID" value="SHN23937.1"/>
    <property type="molecule type" value="Genomic_DNA"/>
</dbReference>
<dbReference type="InterPro" id="IPR036869">
    <property type="entry name" value="J_dom_sf"/>
</dbReference>
<proteinExistence type="predicted"/>
<organism evidence="1 2">
    <name type="scientific">Duganella sacchari</name>
    <dbReference type="NCBI Taxonomy" id="551987"/>
    <lineage>
        <taxon>Bacteria</taxon>
        <taxon>Pseudomonadati</taxon>
        <taxon>Pseudomonadota</taxon>
        <taxon>Betaproteobacteria</taxon>
        <taxon>Burkholderiales</taxon>
        <taxon>Oxalobacteraceae</taxon>
        <taxon>Telluria group</taxon>
        <taxon>Duganella</taxon>
    </lineage>
</organism>
<gene>
    <name evidence="1" type="ORF">SAMN05192549_10667</name>
</gene>